<keyword evidence="1" id="KW-1133">Transmembrane helix</keyword>
<proteinExistence type="predicted"/>
<evidence type="ECO:0000313" key="3">
    <source>
        <dbReference type="Proteomes" id="UP000645462"/>
    </source>
</evidence>
<gene>
    <name evidence="2" type="ORF">GCM10011363_27200</name>
</gene>
<name>A0ABQ1KVX5_9RHOB</name>
<dbReference type="EMBL" id="BMFC01000007">
    <property type="protein sequence ID" value="GGC09127.1"/>
    <property type="molecule type" value="Genomic_DNA"/>
</dbReference>
<sequence>MQVSPEHLAADFGHSFGVKSLRRLRILTCVRADGSATAYACAIETPCDPQARTGMTMRGTTILNPNPPEFERFLFASVGEDRNGSAVTVLSALARLELDPWSESADLAILGDEAAHKRLGELLAKFKDVPSLGNDHGKMAKELSLLLPEQAAIRSFNGSASLALVGRRGPGRALWTILTFVFVLFQLWMLVGSGVAK</sequence>
<protein>
    <submittedName>
        <fullName evidence="2">Uncharacterized protein</fullName>
    </submittedName>
</protein>
<evidence type="ECO:0000313" key="2">
    <source>
        <dbReference type="EMBL" id="GGC09127.1"/>
    </source>
</evidence>
<keyword evidence="1" id="KW-0812">Transmembrane</keyword>
<feature type="transmembrane region" description="Helical" evidence="1">
    <location>
        <begin position="173"/>
        <end position="191"/>
    </location>
</feature>
<accession>A0ABQ1KVX5</accession>
<comment type="caution">
    <text evidence="2">The sequence shown here is derived from an EMBL/GenBank/DDBJ whole genome shotgun (WGS) entry which is preliminary data.</text>
</comment>
<dbReference type="Proteomes" id="UP000645462">
    <property type="component" value="Unassembled WGS sequence"/>
</dbReference>
<reference evidence="3" key="1">
    <citation type="journal article" date="2019" name="Int. J. Syst. Evol. Microbiol.">
        <title>The Global Catalogue of Microorganisms (GCM) 10K type strain sequencing project: providing services to taxonomists for standard genome sequencing and annotation.</title>
        <authorList>
            <consortium name="The Broad Institute Genomics Platform"/>
            <consortium name="The Broad Institute Genome Sequencing Center for Infectious Disease"/>
            <person name="Wu L."/>
            <person name="Ma J."/>
        </authorList>
    </citation>
    <scope>NUCLEOTIDE SEQUENCE [LARGE SCALE GENOMIC DNA]</scope>
    <source>
        <strain evidence="3">CGMCC 1.12478</strain>
    </source>
</reference>
<organism evidence="2 3">
    <name type="scientific">Marivita lacus</name>
    <dbReference type="NCBI Taxonomy" id="1323742"/>
    <lineage>
        <taxon>Bacteria</taxon>
        <taxon>Pseudomonadati</taxon>
        <taxon>Pseudomonadota</taxon>
        <taxon>Alphaproteobacteria</taxon>
        <taxon>Rhodobacterales</taxon>
        <taxon>Roseobacteraceae</taxon>
        <taxon>Marivita</taxon>
    </lineage>
</organism>
<evidence type="ECO:0000256" key="1">
    <source>
        <dbReference type="SAM" id="Phobius"/>
    </source>
</evidence>
<keyword evidence="1" id="KW-0472">Membrane</keyword>
<keyword evidence="3" id="KW-1185">Reference proteome</keyword>